<name>A0AAE1AQQ8_9GAST</name>
<gene>
    <name evidence="1" type="ORF">RRG08_055373</name>
</gene>
<keyword evidence="2" id="KW-1185">Reference proteome</keyword>
<protein>
    <submittedName>
        <fullName evidence="1">Uncharacterized protein</fullName>
    </submittedName>
</protein>
<dbReference type="Proteomes" id="UP001283361">
    <property type="component" value="Unassembled WGS sequence"/>
</dbReference>
<dbReference type="EMBL" id="JAWDGP010001389">
    <property type="protein sequence ID" value="KAK3792109.1"/>
    <property type="molecule type" value="Genomic_DNA"/>
</dbReference>
<reference evidence="1" key="1">
    <citation type="journal article" date="2023" name="G3 (Bethesda)">
        <title>A reference genome for the long-term kleptoplast-retaining sea slug Elysia crispata morphotype clarki.</title>
        <authorList>
            <person name="Eastman K.E."/>
            <person name="Pendleton A.L."/>
            <person name="Shaikh M.A."/>
            <person name="Suttiyut T."/>
            <person name="Ogas R."/>
            <person name="Tomko P."/>
            <person name="Gavelis G."/>
            <person name="Widhalm J.R."/>
            <person name="Wisecaver J.H."/>
        </authorList>
    </citation>
    <scope>NUCLEOTIDE SEQUENCE</scope>
    <source>
        <strain evidence="1">ECLA1</strain>
    </source>
</reference>
<sequence>MDLHCPIMPQQLYPDPKYDFFYMPRGTLSDEPGIHVMFRSTIVDASCSFQDRMLFVPIVMSVKDQLC</sequence>
<evidence type="ECO:0000313" key="2">
    <source>
        <dbReference type="Proteomes" id="UP001283361"/>
    </source>
</evidence>
<proteinExistence type="predicted"/>
<dbReference type="AlphaFoldDB" id="A0AAE1AQQ8"/>
<comment type="caution">
    <text evidence="1">The sequence shown here is derived from an EMBL/GenBank/DDBJ whole genome shotgun (WGS) entry which is preliminary data.</text>
</comment>
<organism evidence="1 2">
    <name type="scientific">Elysia crispata</name>
    <name type="common">lettuce slug</name>
    <dbReference type="NCBI Taxonomy" id="231223"/>
    <lineage>
        <taxon>Eukaryota</taxon>
        <taxon>Metazoa</taxon>
        <taxon>Spiralia</taxon>
        <taxon>Lophotrochozoa</taxon>
        <taxon>Mollusca</taxon>
        <taxon>Gastropoda</taxon>
        <taxon>Heterobranchia</taxon>
        <taxon>Euthyneura</taxon>
        <taxon>Panpulmonata</taxon>
        <taxon>Sacoglossa</taxon>
        <taxon>Placobranchoidea</taxon>
        <taxon>Plakobranchidae</taxon>
        <taxon>Elysia</taxon>
    </lineage>
</organism>
<evidence type="ECO:0000313" key="1">
    <source>
        <dbReference type="EMBL" id="KAK3792109.1"/>
    </source>
</evidence>
<accession>A0AAE1AQQ8</accession>